<dbReference type="AlphaFoldDB" id="A0A0M3IT78"/>
<name>A0A0M3IT78_ASCLU</name>
<dbReference type="WBParaSite" id="ALUE_0002195601-mRNA-1">
    <property type="protein sequence ID" value="ALUE_0002195601-mRNA-1"/>
    <property type="gene ID" value="ALUE_0002195601"/>
</dbReference>
<evidence type="ECO:0000313" key="2">
    <source>
        <dbReference type="WBParaSite" id="ALUE_0002195601-mRNA-1"/>
    </source>
</evidence>
<organism evidence="1 2">
    <name type="scientific">Ascaris lumbricoides</name>
    <name type="common">Giant roundworm</name>
    <dbReference type="NCBI Taxonomy" id="6252"/>
    <lineage>
        <taxon>Eukaryota</taxon>
        <taxon>Metazoa</taxon>
        <taxon>Ecdysozoa</taxon>
        <taxon>Nematoda</taxon>
        <taxon>Chromadorea</taxon>
        <taxon>Rhabditida</taxon>
        <taxon>Spirurina</taxon>
        <taxon>Ascaridomorpha</taxon>
        <taxon>Ascaridoidea</taxon>
        <taxon>Ascarididae</taxon>
        <taxon>Ascaris</taxon>
    </lineage>
</organism>
<dbReference type="Proteomes" id="UP000036681">
    <property type="component" value="Unplaced"/>
</dbReference>
<proteinExistence type="predicted"/>
<sequence length="40" mass="4642">MSTRFARPISAVTSRYFCVLTLSFISLLEPFVYANKLIER</sequence>
<evidence type="ECO:0000313" key="1">
    <source>
        <dbReference type="Proteomes" id="UP000036681"/>
    </source>
</evidence>
<reference evidence="2" key="1">
    <citation type="submission" date="2017-02" db="UniProtKB">
        <authorList>
            <consortium name="WormBaseParasite"/>
        </authorList>
    </citation>
    <scope>IDENTIFICATION</scope>
</reference>
<accession>A0A0M3IT78</accession>
<protein>
    <submittedName>
        <fullName evidence="2">Uncharacterized protein</fullName>
    </submittedName>
</protein>
<keyword evidence="1" id="KW-1185">Reference proteome</keyword>